<keyword evidence="5" id="KW-1185">Reference proteome</keyword>
<evidence type="ECO:0000256" key="2">
    <source>
        <dbReference type="PROSITE-ProRule" id="PRU00497"/>
    </source>
</evidence>
<dbReference type="Pfam" id="PF00379">
    <property type="entry name" value="Chitin_bind_4"/>
    <property type="match status" value="1"/>
</dbReference>
<dbReference type="InterPro" id="IPR000618">
    <property type="entry name" value="Insect_cuticle"/>
</dbReference>
<evidence type="ECO:0000313" key="5">
    <source>
        <dbReference type="Proteomes" id="UP000790347"/>
    </source>
</evidence>
<reference evidence="4" key="2">
    <citation type="journal article" date="2022" name="Res Sq">
        <title>Comparative Genomics Reveals Insights into the Divergent Evolution of Astigmatic Mites and Household Pest Adaptations.</title>
        <authorList>
            <person name="Xiong Q."/>
            <person name="Wan A.T.-Y."/>
            <person name="Liu X.-Y."/>
            <person name="Fung C.S.-H."/>
            <person name="Xiao X."/>
            <person name="Malainual N."/>
            <person name="Hou J."/>
            <person name="Wang L."/>
            <person name="Wang M."/>
            <person name="Yang K."/>
            <person name="Cui Y."/>
            <person name="Leung E."/>
            <person name="Nong W."/>
            <person name="Shin S.-K."/>
            <person name="Au S."/>
            <person name="Jeong K.Y."/>
            <person name="Chew F.T."/>
            <person name="Hui J."/>
            <person name="Leung T.F."/>
            <person name="Tungtrongchitr A."/>
            <person name="Zhong N."/>
            <person name="Liu Z."/>
            <person name="Tsui S."/>
        </authorList>
    </citation>
    <scope>NUCLEOTIDE SEQUENCE</scope>
    <source>
        <strain evidence="4">Derf</strain>
        <tissue evidence="4">Whole organism</tissue>
    </source>
</reference>
<evidence type="ECO:0000256" key="3">
    <source>
        <dbReference type="SAM" id="SignalP"/>
    </source>
</evidence>
<gene>
    <name evidence="4" type="ORF">DERF_000966</name>
</gene>
<keyword evidence="3" id="KW-0732">Signal</keyword>
<dbReference type="Proteomes" id="UP000790347">
    <property type="component" value="Unassembled WGS sequence"/>
</dbReference>
<name>A0A922I9L9_DERFA</name>
<dbReference type="InterPro" id="IPR050468">
    <property type="entry name" value="Cuticle_Struct_Prot"/>
</dbReference>
<dbReference type="PANTHER" id="PTHR10380:SF173">
    <property type="entry name" value="CUTICULAR PROTEIN 47EF, ISOFORM C-RELATED"/>
    <property type="match status" value="1"/>
</dbReference>
<evidence type="ECO:0008006" key="6">
    <source>
        <dbReference type="Google" id="ProtNLM"/>
    </source>
</evidence>
<protein>
    <recommendedName>
        <fullName evidence="6">Cuticle protein 14</fullName>
    </recommendedName>
</protein>
<organism evidence="4 5">
    <name type="scientific">Dermatophagoides farinae</name>
    <name type="common">American house dust mite</name>
    <dbReference type="NCBI Taxonomy" id="6954"/>
    <lineage>
        <taxon>Eukaryota</taxon>
        <taxon>Metazoa</taxon>
        <taxon>Ecdysozoa</taxon>
        <taxon>Arthropoda</taxon>
        <taxon>Chelicerata</taxon>
        <taxon>Arachnida</taxon>
        <taxon>Acari</taxon>
        <taxon>Acariformes</taxon>
        <taxon>Sarcoptiformes</taxon>
        <taxon>Astigmata</taxon>
        <taxon>Psoroptidia</taxon>
        <taxon>Analgoidea</taxon>
        <taxon>Pyroglyphidae</taxon>
        <taxon>Dermatophagoidinae</taxon>
        <taxon>Dermatophagoides</taxon>
    </lineage>
</organism>
<reference evidence="4" key="1">
    <citation type="submission" date="2013-05" db="EMBL/GenBank/DDBJ databases">
        <authorList>
            <person name="Yim A.K.Y."/>
            <person name="Chan T.F."/>
            <person name="Ji K.M."/>
            <person name="Liu X.Y."/>
            <person name="Zhou J.W."/>
            <person name="Li R.Q."/>
            <person name="Yang K.Y."/>
            <person name="Li J."/>
            <person name="Li M."/>
            <person name="Law P.T.W."/>
            <person name="Wu Y.L."/>
            <person name="Cai Z.L."/>
            <person name="Qin H."/>
            <person name="Bao Y."/>
            <person name="Leung R.K.K."/>
            <person name="Ng P.K.S."/>
            <person name="Zou J."/>
            <person name="Zhong X.J."/>
            <person name="Ran P.X."/>
            <person name="Zhong N.S."/>
            <person name="Liu Z.G."/>
            <person name="Tsui S.K.W."/>
        </authorList>
    </citation>
    <scope>NUCLEOTIDE SEQUENCE</scope>
    <source>
        <strain evidence="4">Derf</strain>
        <tissue evidence="4">Whole organism</tissue>
    </source>
</reference>
<dbReference type="GO" id="GO:0008010">
    <property type="term" value="F:structural constituent of chitin-based larval cuticle"/>
    <property type="evidence" value="ECO:0007669"/>
    <property type="project" value="TreeGrafter"/>
</dbReference>
<evidence type="ECO:0000256" key="1">
    <source>
        <dbReference type="ARBA" id="ARBA00022460"/>
    </source>
</evidence>
<dbReference type="InterPro" id="IPR031311">
    <property type="entry name" value="CHIT_BIND_RR_consensus"/>
</dbReference>
<dbReference type="PANTHER" id="PTHR10380">
    <property type="entry name" value="CUTICLE PROTEIN"/>
    <property type="match status" value="1"/>
</dbReference>
<evidence type="ECO:0000313" key="4">
    <source>
        <dbReference type="EMBL" id="KAH9526910.1"/>
    </source>
</evidence>
<dbReference type="GO" id="GO:0062129">
    <property type="term" value="C:chitin-based extracellular matrix"/>
    <property type="evidence" value="ECO:0007669"/>
    <property type="project" value="TreeGrafter"/>
</dbReference>
<feature type="signal peptide" evidence="3">
    <location>
        <begin position="1"/>
        <end position="19"/>
    </location>
</feature>
<accession>A0A922I9L9</accession>
<comment type="caution">
    <text evidence="4">The sequence shown here is derived from an EMBL/GenBank/DDBJ whole genome shotgun (WGS) entry which is preliminary data.</text>
</comment>
<sequence length="340" mass="35846">MKSLFILWPFASIITIVQCIPQPQPISTIVNTGSSAVARSEDVGSFINYVQKYLNGHGNYAFGYNENHATGGSFRKEKGAPGIQIGSYGLRAADGRMRIVNYVADVNGFRASVETNEPGTTVDSKQMQPAALNIINGHTVVGDGHGTISRHDGTFSYSTSTAHIASALSNVYASPSANYAISTAHPVAPNVYPALPSYGNQQHHHHSSGGGYNSVPMSYSTSTTHVAPAYLPQKDAYSHGLPAYPALLPPPPPPTVPALAPAQPVASVPILAKNDYPTSNYIAETNFQSSGHGPIVEKVIRPVETAISTAPATISAPNGLSIPLSISIHTLGNGLFRKSY</sequence>
<feature type="chain" id="PRO_5037379759" description="Cuticle protein 14" evidence="3">
    <location>
        <begin position="20"/>
        <end position="340"/>
    </location>
</feature>
<dbReference type="EMBL" id="ASGP02000001">
    <property type="protein sequence ID" value="KAH9526910.1"/>
    <property type="molecule type" value="Genomic_DNA"/>
</dbReference>
<dbReference type="PROSITE" id="PS00233">
    <property type="entry name" value="CHIT_BIND_RR_1"/>
    <property type="match status" value="1"/>
</dbReference>
<dbReference type="AlphaFoldDB" id="A0A922I9L9"/>
<dbReference type="PROSITE" id="PS51155">
    <property type="entry name" value="CHIT_BIND_RR_2"/>
    <property type="match status" value="1"/>
</dbReference>
<proteinExistence type="predicted"/>
<keyword evidence="1 2" id="KW-0193">Cuticle</keyword>